<sequence>MALMVRRYECNRLSPLTLEMILFLKVNQSTVTLLPSTGASR</sequence>
<accession>A0A8T1AQU4</accession>
<dbReference type="AlphaFoldDB" id="A0A8T1AQU4"/>
<dbReference type="Proteomes" id="UP000774804">
    <property type="component" value="Unassembled WGS sequence"/>
</dbReference>
<organism evidence="1 2">
    <name type="scientific">Phytophthora cactorum</name>
    <dbReference type="NCBI Taxonomy" id="29920"/>
    <lineage>
        <taxon>Eukaryota</taxon>
        <taxon>Sar</taxon>
        <taxon>Stramenopiles</taxon>
        <taxon>Oomycota</taxon>
        <taxon>Peronosporomycetes</taxon>
        <taxon>Peronosporales</taxon>
        <taxon>Peronosporaceae</taxon>
        <taxon>Phytophthora</taxon>
    </lineage>
</organism>
<comment type="caution">
    <text evidence="1">The sequence shown here is derived from an EMBL/GenBank/DDBJ whole genome shotgun (WGS) entry which is preliminary data.</text>
</comment>
<reference evidence="1" key="1">
    <citation type="submission" date="2018-10" db="EMBL/GenBank/DDBJ databases">
        <title>Effector identification in a new, highly contiguous assembly of the strawberry crown rot pathogen Phytophthora cactorum.</title>
        <authorList>
            <person name="Armitage A.D."/>
            <person name="Nellist C.F."/>
            <person name="Bates H."/>
            <person name="Vickerstaff R.J."/>
            <person name="Harrison R.J."/>
        </authorList>
    </citation>
    <scope>NUCLEOTIDE SEQUENCE</scope>
    <source>
        <strain evidence="1">4032</strain>
    </source>
</reference>
<evidence type="ECO:0000313" key="2">
    <source>
        <dbReference type="Proteomes" id="UP000774804"/>
    </source>
</evidence>
<dbReference type="EMBL" id="RCMI01001461">
    <property type="protein sequence ID" value="KAG2884884.1"/>
    <property type="molecule type" value="Genomic_DNA"/>
</dbReference>
<protein>
    <submittedName>
        <fullName evidence="1">Uncharacterized protein</fullName>
    </submittedName>
</protein>
<proteinExistence type="predicted"/>
<evidence type="ECO:0000313" key="1">
    <source>
        <dbReference type="EMBL" id="KAG2884884.1"/>
    </source>
</evidence>
<gene>
    <name evidence="1" type="ORF">PC115_g21191</name>
</gene>
<name>A0A8T1AQU4_9STRA</name>